<evidence type="ECO:0000313" key="2">
    <source>
        <dbReference type="Proteomes" id="UP000183653"/>
    </source>
</evidence>
<keyword evidence="2" id="KW-1185">Reference proteome</keyword>
<name>A0A8B3Y1E9_9PSED</name>
<dbReference type="AlphaFoldDB" id="A0A8B3Y1E9"/>
<evidence type="ECO:0000313" key="1">
    <source>
        <dbReference type="EMBL" id="SDU23330.1"/>
    </source>
</evidence>
<dbReference type="Proteomes" id="UP000183653">
    <property type="component" value="Chromosome I"/>
</dbReference>
<gene>
    <name evidence="1" type="ORF">SAMN04490197_4064</name>
</gene>
<protein>
    <submittedName>
        <fullName evidence="1">Uncharacterized protein</fullName>
    </submittedName>
</protein>
<dbReference type="EMBL" id="LT629782">
    <property type="protein sequence ID" value="SDU23330.1"/>
    <property type="molecule type" value="Genomic_DNA"/>
</dbReference>
<proteinExistence type="predicted"/>
<reference evidence="1 2" key="1">
    <citation type="submission" date="2016-10" db="EMBL/GenBank/DDBJ databases">
        <authorList>
            <person name="Varghese N."/>
            <person name="Submissions S."/>
        </authorList>
    </citation>
    <scope>NUCLEOTIDE SEQUENCE [LARGE SCALE GENOMIC DNA]</scope>
    <source>
        <strain evidence="1 2">BS2775</strain>
    </source>
</reference>
<accession>A0A8B3Y1E9</accession>
<sequence>MVFLVSSSVFAALSERIRATFNASKSDFRWFSLSLPSELIKQPLVNAFLTISYEQKRPSNP</sequence>
<organism evidence="1 2">
    <name type="scientific">Pseudomonas orientalis</name>
    <dbReference type="NCBI Taxonomy" id="76758"/>
    <lineage>
        <taxon>Bacteria</taxon>
        <taxon>Pseudomonadati</taxon>
        <taxon>Pseudomonadota</taxon>
        <taxon>Gammaproteobacteria</taxon>
        <taxon>Pseudomonadales</taxon>
        <taxon>Pseudomonadaceae</taxon>
        <taxon>Pseudomonas</taxon>
    </lineage>
</organism>